<dbReference type="InterPro" id="IPR015942">
    <property type="entry name" value="Asp/Glu/hydantoin_racemase"/>
</dbReference>
<protein>
    <submittedName>
        <fullName evidence="3">Amino acid racemase</fullName>
        <ecNumber evidence="3">5.1.1.-</ecNumber>
    </submittedName>
</protein>
<evidence type="ECO:0000313" key="3">
    <source>
        <dbReference type="EMBL" id="MBS7662281.1"/>
    </source>
</evidence>
<reference evidence="3 4" key="1">
    <citation type="journal article" date="2021" name="Syst. Appl. Microbiol.">
        <title>Pseudomonas lalucatii sp. nov. isolated from Vallgornera, a karstic cave in Mallorca, Western Mediterranean.</title>
        <authorList>
            <person name="Busquets A."/>
            <person name="Mulet M."/>
            <person name="Gomila M."/>
            <person name="Garcia-Valdes E."/>
        </authorList>
    </citation>
    <scope>NUCLEOTIDE SEQUENCE [LARGE SCALE GENOMIC DNA]</scope>
    <source>
        <strain evidence="3 4">R1b54</strain>
    </source>
</reference>
<dbReference type="PANTHER" id="PTHR21198">
    <property type="entry name" value="GLUTAMATE RACEMASE"/>
    <property type="match status" value="1"/>
</dbReference>
<dbReference type="PANTHER" id="PTHR21198:SF7">
    <property type="entry name" value="ASPARTATE-GLUTAMATE RACEMASE FAMILY"/>
    <property type="match status" value="1"/>
</dbReference>
<proteinExistence type="inferred from homology"/>
<dbReference type="EC" id="5.1.1.-" evidence="3"/>
<organism evidence="3 4">
    <name type="scientific">Pseudomonas lalucatii</name>
    <dbReference type="NCBI Taxonomy" id="1424203"/>
    <lineage>
        <taxon>Bacteria</taxon>
        <taxon>Pseudomonadati</taxon>
        <taxon>Pseudomonadota</taxon>
        <taxon>Gammaproteobacteria</taxon>
        <taxon>Pseudomonadales</taxon>
        <taxon>Pseudomonadaceae</taxon>
        <taxon>Pseudomonas</taxon>
    </lineage>
</organism>
<sequence>MRQLGILGGMSWESTASYYRLLNQGVRERLGGLHSASLLLHSVDFAAIAELQNRGDWSEAGRQLAHAAQGLATAGAGALLLASNTMHKVAPAIAAAVDIPLLHIGDAVGQALGRQGVRRAALLGTRFTLQEAFYRQRLSERFGIETLLPEAAAMAEIDRVIFAELCRGEFTTASRAFYLQCLERLRDDGAEVAILGCTEIGLLLEGVDAPLPLLDSSEVHVAMGLEWLLEEARGSRPGVARRSTRPTTSS</sequence>
<name>A0ABS5Q1S2_9PSED</name>
<evidence type="ECO:0000313" key="4">
    <source>
        <dbReference type="Proteomes" id="UP001196601"/>
    </source>
</evidence>
<dbReference type="NCBIfam" id="TIGR00035">
    <property type="entry name" value="asp_race"/>
    <property type="match status" value="1"/>
</dbReference>
<dbReference type="EMBL" id="JADPMV010000001">
    <property type="protein sequence ID" value="MBS7662281.1"/>
    <property type="molecule type" value="Genomic_DNA"/>
</dbReference>
<dbReference type="SUPFAM" id="SSF53681">
    <property type="entry name" value="Aspartate/glutamate racemase"/>
    <property type="match status" value="2"/>
</dbReference>
<accession>A0ABS5Q1S2</accession>
<evidence type="ECO:0000256" key="1">
    <source>
        <dbReference type="ARBA" id="ARBA00007847"/>
    </source>
</evidence>
<dbReference type="GO" id="GO:0016853">
    <property type="term" value="F:isomerase activity"/>
    <property type="evidence" value="ECO:0007669"/>
    <property type="project" value="UniProtKB-KW"/>
</dbReference>
<dbReference type="Gene3D" id="3.40.50.1860">
    <property type="match status" value="2"/>
</dbReference>
<dbReference type="InterPro" id="IPR001920">
    <property type="entry name" value="Asp/Glu_race"/>
</dbReference>
<keyword evidence="4" id="KW-1185">Reference proteome</keyword>
<dbReference type="Proteomes" id="UP001196601">
    <property type="component" value="Unassembled WGS sequence"/>
</dbReference>
<evidence type="ECO:0000256" key="2">
    <source>
        <dbReference type="ARBA" id="ARBA00023235"/>
    </source>
</evidence>
<dbReference type="Pfam" id="PF01177">
    <property type="entry name" value="Asp_Glu_race"/>
    <property type="match status" value="1"/>
</dbReference>
<comment type="caution">
    <text evidence="3">The sequence shown here is derived from an EMBL/GenBank/DDBJ whole genome shotgun (WGS) entry which is preliminary data.</text>
</comment>
<dbReference type="RefSeq" id="WP_213639584.1">
    <property type="nucleotide sequence ID" value="NZ_JADPMV010000001.1"/>
</dbReference>
<gene>
    <name evidence="3" type="ORF">I0D00_10075</name>
</gene>
<dbReference type="InterPro" id="IPR004380">
    <property type="entry name" value="Asp_race"/>
</dbReference>
<keyword evidence="2 3" id="KW-0413">Isomerase</keyword>
<comment type="similarity">
    <text evidence="1">Belongs to the aspartate/glutamate racemases family.</text>
</comment>